<protein>
    <submittedName>
        <fullName evidence="1">Uncharacterized protein</fullName>
    </submittedName>
</protein>
<accession>A0ABY8X4K0</accession>
<dbReference type="RefSeq" id="WP_285745099.1">
    <property type="nucleotide sequence ID" value="NZ_CP127162.1"/>
</dbReference>
<keyword evidence="2" id="KW-1185">Reference proteome</keyword>
<name>A0ABY8X4K0_9BACL</name>
<dbReference type="Proteomes" id="UP001236415">
    <property type="component" value="Chromosome"/>
</dbReference>
<evidence type="ECO:0000313" key="1">
    <source>
        <dbReference type="EMBL" id="WIV19163.1"/>
    </source>
</evidence>
<proteinExistence type="predicted"/>
<evidence type="ECO:0000313" key="2">
    <source>
        <dbReference type="Proteomes" id="UP001236415"/>
    </source>
</evidence>
<gene>
    <name evidence="1" type="ORF">QPK24_23095</name>
</gene>
<dbReference type="EMBL" id="CP127162">
    <property type="protein sequence ID" value="WIV19163.1"/>
    <property type="molecule type" value="Genomic_DNA"/>
</dbReference>
<reference evidence="1 2" key="1">
    <citation type="submission" date="2023-06" db="EMBL/GenBank/DDBJ databases">
        <title>Paenibacillus polygonum sp. nov., an endophytic bacterium, isolated from Polygonum lapathifolium L. in Nanji Wetland National Nature Reserve, South of Poyang Lake, Jiangxi Province, China.</title>
        <authorList>
            <person name="Yu Z."/>
        </authorList>
    </citation>
    <scope>NUCLEOTIDE SEQUENCE [LARGE SCALE GENOMIC DNA]</scope>
    <source>
        <strain evidence="1 2">C31</strain>
    </source>
</reference>
<organism evidence="1 2">
    <name type="scientific">Paenibacillus polygoni</name>
    <dbReference type="NCBI Taxonomy" id="3050112"/>
    <lineage>
        <taxon>Bacteria</taxon>
        <taxon>Bacillati</taxon>
        <taxon>Bacillota</taxon>
        <taxon>Bacilli</taxon>
        <taxon>Bacillales</taxon>
        <taxon>Paenibacillaceae</taxon>
        <taxon>Paenibacillus</taxon>
    </lineage>
</organism>
<sequence length="53" mass="6061">MLINADKQRRFNILFLVRVVIKKDADPTDIVNKSQIGIAERYMGSAVILLFPE</sequence>